<comment type="subcellular location">
    <subcellularLocation>
        <location evidence="1">Cell membrane</location>
        <topology evidence="1">Multi-pass membrane protein</topology>
    </subcellularLocation>
</comment>
<keyword evidence="3 6" id="KW-0812">Transmembrane</keyword>
<accession>A0A1B1YKM2</accession>
<evidence type="ECO:0000256" key="6">
    <source>
        <dbReference type="SAM" id="Phobius"/>
    </source>
</evidence>
<organism evidence="8 9">
    <name type="scientific">Thermoclostridium stercorarium subsp. leptospartum DSM 9219</name>
    <dbReference type="NCBI Taxonomy" id="1346611"/>
    <lineage>
        <taxon>Bacteria</taxon>
        <taxon>Bacillati</taxon>
        <taxon>Bacillota</taxon>
        <taxon>Clostridia</taxon>
        <taxon>Eubacteriales</taxon>
        <taxon>Oscillospiraceae</taxon>
        <taxon>Thermoclostridium</taxon>
    </lineage>
</organism>
<dbReference type="PANTHER" id="PTHR35007:SF2">
    <property type="entry name" value="PILUS ASSEMBLE PROTEIN"/>
    <property type="match status" value="1"/>
</dbReference>
<evidence type="ECO:0000256" key="1">
    <source>
        <dbReference type="ARBA" id="ARBA00004651"/>
    </source>
</evidence>
<dbReference type="GO" id="GO:0005886">
    <property type="term" value="C:plasma membrane"/>
    <property type="evidence" value="ECO:0007669"/>
    <property type="project" value="UniProtKB-SubCell"/>
</dbReference>
<dbReference type="Pfam" id="PF00482">
    <property type="entry name" value="T2SSF"/>
    <property type="match status" value="1"/>
</dbReference>
<keyword evidence="2" id="KW-1003">Cell membrane</keyword>
<protein>
    <submittedName>
        <fullName evidence="8">Type II secretion protein F</fullName>
    </submittedName>
</protein>
<feature type="transmembrane region" description="Helical" evidence="6">
    <location>
        <begin position="92"/>
        <end position="109"/>
    </location>
</feature>
<dbReference type="Proteomes" id="UP000092931">
    <property type="component" value="Chromosome"/>
</dbReference>
<evidence type="ECO:0000256" key="4">
    <source>
        <dbReference type="ARBA" id="ARBA00022989"/>
    </source>
</evidence>
<dbReference type="RefSeq" id="WP_065820778.1">
    <property type="nucleotide sequence ID" value="NZ_CP014673.1"/>
</dbReference>
<dbReference type="EMBL" id="CP014673">
    <property type="protein sequence ID" value="ANX01303.1"/>
    <property type="molecule type" value="Genomic_DNA"/>
</dbReference>
<evidence type="ECO:0000256" key="5">
    <source>
        <dbReference type="ARBA" id="ARBA00023136"/>
    </source>
</evidence>
<dbReference type="AlphaFoldDB" id="A0A1B1YKM2"/>
<keyword evidence="5 6" id="KW-0472">Membrane</keyword>
<dbReference type="InterPro" id="IPR018076">
    <property type="entry name" value="T2SS_GspF_dom"/>
</dbReference>
<feature type="domain" description="Type II secretion system protein GspF" evidence="7">
    <location>
        <begin position="152"/>
        <end position="282"/>
    </location>
</feature>
<evidence type="ECO:0000313" key="8">
    <source>
        <dbReference type="EMBL" id="ANX01303.1"/>
    </source>
</evidence>
<dbReference type="PANTHER" id="PTHR35007">
    <property type="entry name" value="INTEGRAL MEMBRANE PROTEIN-RELATED"/>
    <property type="match status" value="1"/>
</dbReference>
<keyword evidence="4 6" id="KW-1133">Transmembrane helix</keyword>
<feature type="transmembrane region" description="Helical" evidence="6">
    <location>
        <begin position="6"/>
        <end position="23"/>
    </location>
</feature>
<gene>
    <name evidence="8" type="ORF">CSTERLE_06835</name>
</gene>
<feature type="transmembrane region" description="Helical" evidence="6">
    <location>
        <begin position="264"/>
        <end position="285"/>
    </location>
</feature>
<evidence type="ECO:0000256" key="2">
    <source>
        <dbReference type="ARBA" id="ARBA00022475"/>
    </source>
</evidence>
<feature type="transmembrane region" description="Helical" evidence="6">
    <location>
        <begin position="115"/>
        <end position="134"/>
    </location>
</feature>
<evidence type="ECO:0000259" key="7">
    <source>
        <dbReference type="Pfam" id="PF00482"/>
    </source>
</evidence>
<evidence type="ECO:0000313" key="9">
    <source>
        <dbReference type="Proteomes" id="UP000092931"/>
    </source>
</evidence>
<evidence type="ECO:0000256" key="3">
    <source>
        <dbReference type="ARBA" id="ARBA00022692"/>
    </source>
</evidence>
<sequence length="291" mass="33162">MNTAYAVIMISTFLFYVIMNQFARQKFSDELKILDVKEYPYRDFLAFGMWLYNKLNIPKSGSYHVFLYQRIVMVYGTRYAGYYLRIYWGEKFMYSFLGIIVACFVGAASGAGAKFVIAVPAAGTLLFFLADRNLDDRAEKRKLQLMIDFPAFVSKLALLMNAGMHLRQALVKIYDDSDKTKPLYEELGTVLADSEAGIGESQAWQEFSERCKVREITSFASMIVQNSKLGGKQMVNELKRMSHEAWEMRKNAARQLGETASAKLVFPMMLMLVAILIIALAPAIMQFSINY</sequence>
<proteinExistence type="predicted"/>
<name>A0A1B1YKM2_THEST</name>
<reference evidence="8 9" key="1">
    <citation type="submission" date="2016-02" db="EMBL/GenBank/DDBJ databases">
        <title>Comparison of Clostridium stercorarium subspecies using comparative genomics and transcriptomics.</title>
        <authorList>
            <person name="Schellenberg J."/>
            <person name="Thallinger G."/>
            <person name="Levin D.B."/>
            <person name="Zhang X."/>
            <person name="Alvare G."/>
            <person name="Fristensky B."/>
            <person name="Sparling R."/>
        </authorList>
    </citation>
    <scope>NUCLEOTIDE SEQUENCE [LARGE SCALE GENOMIC DNA]</scope>
    <source>
        <strain evidence="8 9">DSM 9219</strain>
    </source>
</reference>